<keyword evidence="3" id="KW-0202">Cytokine</keyword>
<comment type="caution">
    <text evidence="6">The sequence shown here is derived from an EMBL/GenBank/DDBJ whole genome shotgun (WGS) entry which is preliminary data.</text>
</comment>
<dbReference type="Gene3D" id="2.60.120.40">
    <property type="match status" value="1"/>
</dbReference>
<comment type="similarity">
    <text evidence="2">Belongs to the tumor necrosis factor family.</text>
</comment>
<evidence type="ECO:0000256" key="3">
    <source>
        <dbReference type="ARBA" id="ARBA00022514"/>
    </source>
</evidence>
<dbReference type="PROSITE" id="PS50049">
    <property type="entry name" value="THD_2"/>
    <property type="match status" value="1"/>
</dbReference>
<organism evidence="6 7">
    <name type="scientific">Elysia crispata</name>
    <name type="common">lettuce slug</name>
    <dbReference type="NCBI Taxonomy" id="231223"/>
    <lineage>
        <taxon>Eukaryota</taxon>
        <taxon>Metazoa</taxon>
        <taxon>Spiralia</taxon>
        <taxon>Lophotrochozoa</taxon>
        <taxon>Mollusca</taxon>
        <taxon>Gastropoda</taxon>
        <taxon>Heterobranchia</taxon>
        <taxon>Euthyneura</taxon>
        <taxon>Panpulmonata</taxon>
        <taxon>Sacoglossa</taxon>
        <taxon>Placobranchoidea</taxon>
        <taxon>Plakobranchidae</taxon>
        <taxon>Elysia</taxon>
    </lineage>
</organism>
<dbReference type="GO" id="GO:0016020">
    <property type="term" value="C:membrane"/>
    <property type="evidence" value="ECO:0007669"/>
    <property type="project" value="UniProtKB-SubCell"/>
</dbReference>
<dbReference type="EMBL" id="JAWDGP010001143">
    <property type="protein sequence ID" value="KAK3794081.1"/>
    <property type="molecule type" value="Genomic_DNA"/>
</dbReference>
<evidence type="ECO:0000256" key="2">
    <source>
        <dbReference type="ARBA" id="ARBA00008670"/>
    </source>
</evidence>
<evidence type="ECO:0000256" key="4">
    <source>
        <dbReference type="ARBA" id="ARBA00023136"/>
    </source>
</evidence>
<name>A0AAE1AVD2_9GAST</name>
<dbReference type="PANTHER" id="PTHR11471:SF13">
    <property type="entry name" value="TNF FAMILY PROFILE DOMAIN-CONTAINING PROTEIN"/>
    <property type="match status" value="1"/>
</dbReference>
<feature type="domain" description="THD" evidence="5">
    <location>
        <begin position="47"/>
        <end position="202"/>
    </location>
</feature>
<gene>
    <name evidence="6" type="ORF">RRG08_042895</name>
</gene>
<evidence type="ECO:0000313" key="7">
    <source>
        <dbReference type="Proteomes" id="UP001283361"/>
    </source>
</evidence>
<accession>A0AAE1AVD2</accession>
<dbReference type="PANTHER" id="PTHR11471">
    <property type="entry name" value="TUMOR NECROSIS FACTOR FAMILY MEMBER"/>
    <property type="match status" value="1"/>
</dbReference>
<dbReference type="InterPro" id="IPR006052">
    <property type="entry name" value="TNF_dom"/>
</dbReference>
<dbReference type="Proteomes" id="UP001283361">
    <property type="component" value="Unassembled WGS sequence"/>
</dbReference>
<evidence type="ECO:0000259" key="5">
    <source>
        <dbReference type="PROSITE" id="PS50049"/>
    </source>
</evidence>
<dbReference type="GO" id="GO:0005615">
    <property type="term" value="C:extracellular space"/>
    <property type="evidence" value="ECO:0007669"/>
    <property type="project" value="UniProtKB-KW"/>
</dbReference>
<evidence type="ECO:0000256" key="1">
    <source>
        <dbReference type="ARBA" id="ARBA00004370"/>
    </source>
</evidence>
<dbReference type="GO" id="GO:0006955">
    <property type="term" value="P:immune response"/>
    <property type="evidence" value="ECO:0007669"/>
    <property type="project" value="InterPro"/>
</dbReference>
<keyword evidence="4" id="KW-0472">Membrane</keyword>
<reference evidence="6" key="1">
    <citation type="journal article" date="2023" name="G3 (Bethesda)">
        <title>A reference genome for the long-term kleptoplast-retaining sea slug Elysia crispata morphotype clarki.</title>
        <authorList>
            <person name="Eastman K.E."/>
            <person name="Pendleton A.L."/>
            <person name="Shaikh M.A."/>
            <person name="Suttiyut T."/>
            <person name="Ogas R."/>
            <person name="Tomko P."/>
            <person name="Gavelis G."/>
            <person name="Widhalm J.R."/>
            <person name="Wisecaver J.H."/>
        </authorList>
    </citation>
    <scope>NUCLEOTIDE SEQUENCE</scope>
    <source>
        <strain evidence="6">ECLA1</strain>
    </source>
</reference>
<proteinExistence type="inferred from homology"/>
<sequence>MCCAKTSDSDQMSSLVNILLKQRDFHDENTFETGPGDVNKKFLFTPVSAHKLLYPSRKTKGDSPHFNGNMHLIFHPYENDKFEHIRGVRINKNRMIIKWPGRYLVYSSIAYGVDLRGSKHCSHLKYQTWKHYVRREVNEPKGNVILMTGVTQCCENCTYHASTSYTAGVFLLERGDRLYVEVSGSGLVVDEDSASFMGVAMLGNTPSRKTNKTITQAPLRKRRTLEARV</sequence>
<dbReference type="InterPro" id="IPR008983">
    <property type="entry name" value="Tumour_necrosis_fac-like_dom"/>
</dbReference>
<comment type="subcellular location">
    <subcellularLocation>
        <location evidence="1">Membrane</location>
    </subcellularLocation>
</comment>
<protein>
    <recommendedName>
        <fullName evidence="5">THD domain-containing protein</fullName>
    </recommendedName>
</protein>
<dbReference type="AlphaFoldDB" id="A0AAE1AVD2"/>
<dbReference type="SUPFAM" id="SSF49842">
    <property type="entry name" value="TNF-like"/>
    <property type="match status" value="1"/>
</dbReference>
<evidence type="ECO:0000313" key="6">
    <source>
        <dbReference type="EMBL" id="KAK3794081.1"/>
    </source>
</evidence>
<keyword evidence="7" id="KW-1185">Reference proteome</keyword>
<dbReference type="GO" id="GO:0005125">
    <property type="term" value="F:cytokine activity"/>
    <property type="evidence" value="ECO:0007669"/>
    <property type="project" value="UniProtKB-KW"/>
</dbReference>
<dbReference type="GO" id="GO:0005164">
    <property type="term" value="F:tumor necrosis factor receptor binding"/>
    <property type="evidence" value="ECO:0007669"/>
    <property type="project" value="InterPro"/>
</dbReference>
<dbReference type="Pfam" id="PF00229">
    <property type="entry name" value="TNF"/>
    <property type="match status" value="1"/>
</dbReference>